<reference evidence="2 3" key="1">
    <citation type="submission" date="2018-11" db="EMBL/GenBank/DDBJ databases">
        <title>Micromonospora sp. PPF5-17, a new actinomycetes isolated from a hot spring soil.</title>
        <authorList>
            <person name="Thawai C."/>
        </authorList>
    </citation>
    <scope>NUCLEOTIDE SEQUENCE [LARGE SCALE GENOMIC DNA]</scope>
    <source>
        <strain evidence="2 3">PPF5-17</strain>
    </source>
</reference>
<dbReference type="Proteomes" id="UP000280698">
    <property type="component" value="Unassembled WGS sequence"/>
</dbReference>
<organism evidence="2 3">
    <name type="scientific">Micromonospora solifontis</name>
    <dbReference type="NCBI Taxonomy" id="2487138"/>
    <lineage>
        <taxon>Bacteria</taxon>
        <taxon>Bacillati</taxon>
        <taxon>Actinomycetota</taxon>
        <taxon>Actinomycetes</taxon>
        <taxon>Micromonosporales</taxon>
        <taxon>Micromonosporaceae</taxon>
        <taxon>Micromonospora</taxon>
    </lineage>
</organism>
<accession>A0ABX9WKH2</accession>
<feature type="region of interest" description="Disordered" evidence="1">
    <location>
        <begin position="55"/>
        <end position="142"/>
    </location>
</feature>
<evidence type="ECO:0000256" key="1">
    <source>
        <dbReference type="SAM" id="MobiDB-lite"/>
    </source>
</evidence>
<name>A0ABX9WKH2_9ACTN</name>
<evidence type="ECO:0000313" key="2">
    <source>
        <dbReference type="EMBL" id="RNM00872.1"/>
    </source>
</evidence>
<dbReference type="EMBL" id="RJLN01000007">
    <property type="protein sequence ID" value="RNM00872.1"/>
    <property type="molecule type" value="Genomic_DNA"/>
</dbReference>
<comment type="caution">
    <text evidence="2">The sequence shown here is derived from an EMBL/GenBank/DDBJ whole genome shotgun (WGS) entry which is preliminary data.</text>
</comment>
<feature type="compositionally biased region" description="Low complexity" evidence="1">
    <location>
        <begin position="112"/>
        <end position="134"/>
    </location>
</feature>
<feature type="compositionally biased region" description="Polar residues" evidence="1">
    <location>
        <begin position="69"/>
        <end position="79"/>
    </location>
</feature>
<gene>
    <name evidence="2" type="ORF">EFE23_04270</name>
</gene>
<feature type="compositionally biased region" description="Low complexity" evidence="1">
    <location>
        <begin position="55"/>
        <end position="67"/>
    </location>
</feature>
<evidence type="ECO:0000313" key="3">
    <source>
        <dbReference type="Proteomes" id="UP000280698"/>
    </source>
</evidence>
<protein>
    <submittedName>
        <fullName evidence="2">Uncharacterized protein</fullName>
    </submittedName>
</protein>
<proteinExistence type="predicted"/>
<keyword evidence="3" id="KW-1185">Reference proteome</keyword>
<sequence>MWGATLRSLRRLTRMAATALVLVVGLNGLTAPVPADPFRPVSTVRPLADLRVAPGPADAPAGPLLPGSSAATGWTTTITPADGAGTADSRTRHPRVGSTAPAAGVPARHIDSGGAAARTTAAVAAPADPGPGSVTRRGPPRA</sequence>